<comment type="caution">
    <text evidence="1">The sequence shown here is derived from an EMBL/GenBank/DDBJ whole genome shotgun (WGS) entry which is preliminary data.</text>
</comment>
<name>X0TAK4_9ZZZZ</name>
<feature type="non-terminal residue" evidence="1">
    <location>
        <position position="78"/>
    </location>
</feature>
<dbReference type="AlphaFoldDB" id="X0TAK4"/>
<evidence type="ECO:0000313" key="1">
    <source>
        <dbReference type="EMBL" id="GAF90513.1"/>
    </source>
</evidence>
<reference evidence="1" key="1">
    <citation type="journal article" date="2014" name="Front. Microbiol.">
        <title>High frequency of phylogenetically diverse reductive dehalogenase-homologous genes in deep subseafloor sedimentary metagenomes.</title>
        <authorList>
            <person name="Kawai M."/>
            <person name="Futagami T."/>
            <person name="Toyoda A."/>
            <person name="Takaki Y."/>
            <person name="Nishi S."/>
            <person name="Hori S."/>
            <person name="Arai W."/>
            <person name="Tsubouchi T."/>
            <person name="Morono Y."/>
            <person name="Uchiyama I."/>
            <person name="Ito T."/>
            <person name="Fujiyama A."/>
            <person name="Inagaki F."/>
            <person name="Takami H."/>
        </authorList>
    </citation>
    <scope>NUCLEOTIDE SEQUENCE</scope>
    <source>
        <strain evidence="1">Expedition CK06-06</strain>
    </source>
</reference>
<protein>
    <submittedName>
        <fullName evidence="1">Uncharacterized protein</fullName>
    </submittedName>
</protein>
<proteinExistence type="predicted"/>
<accession>X0TAK4</accession>
<gene>
    <name evidence="1" type="ORF">S01H1_22636</name>
</gene>
<dbReference type="EMBL" id="BARS01012818">
    <property type="protein sequence ID" value="GAF90513.1"/>
    <property type="molecule type" value="Genomic_DNA"/>
</dbReference>
<organism evidence="1">
    <name type="scientific">marine sediment metagenome</name>
    <dbReference type="NCBI Taxonomy" id="412755"/>
    <lineage>
        <taxon>unclassified sequences</taxon>
        <taxon>metagenomes</taxon>
        <taxon>ecological metagenomes</taxon>
    </lineage>
</organism>
<sequence>MSAYTMGPDDLAAMAAFVHHGLDKGSPKMLQANRMADDTALPVPSLHDVAQRLCMANCESVAFRYQRSKMTFDDAADM</sequence>